<evidence type="ECO:0000313" key="3">
    <source>
        <dbReference type="Proteomes" id="UP000751190"/>
    </source>
</evidence>
<dbReference type="EMBL" id="JAGTXO010000002">
    <property type="protein sequence ID" value="KAG8469913.1"/>
    <property type="molecule type" value="Genomic_DNA"/>
</dbReference>
<keyword evidence="1" id="KW-0732">Signal</keyword>
<protein>
    <recommendedName>
        <fullName evidence="4">Plastid lipid-associated protein/fibrillin conserved domain-containing protein</fullName>
    </recommendedName>
</protein>
<dbReference type="Proteomes" id="UP000751190">
    <property type="component" value="Unassembled WGS sequence"/>
</dbReference>
<organism evidence="2 3">
    <name type="scientific">Diacronema lutheri</name>
    <name type="common">Unicellular marine alga</name>
    <name type="synonym">Monochrysis lutheri</name>
    <dbReference type="NCBI Taxonomy" id="2081491"/>
    <lineage>
        <taxon>Eukaryota</taxon>
        <taxon>Haptista</taxon>
        <taxon>Haptophyta</taxon>
        <taxon>Pavlovophyceae</taxon>
        <taxon>Pavlovales</taxon>
        <taxon>Pavlovaceae</taxon>
        <taxon>Diacronema</taxon>
    </lineage>
</organism>
<feature type="signal peptide" evidence="1">
    <location>
        <begin position="1"/>
        <end position="26"/>
    </location>
</feature>
<dbReference type="AlphaFoldDB" id="A0A8J6CJG5"/>
<reference evidence="2" key="1">
    <citation type="submission" date="2021-05" db="EMBL/GenBank/DDBJ databases">
        <title>The genome of the haptophyte Pavlova lutheri (Diacronema luteri, Pavlovales) - a model for lipid biosynthesis in eukaryotic algae.</title>
        <authorList>
            <person name="Hulatt C.J."/>
            <person name="Posewitz M.C."/>
        </authorList>
    </citation>
    <scope>NUCLEOTIDE SEQUENCE</scope>
    <source>
        <strain evidence="2">NIVA-4/92</strain>
    </source>
</reference>
<comment type="caution">
    <text evidence="2">The sequence shown here is derived from an EMBL/GenBank/DDBJ whole genome shotgun (WGS) entry which is preliminary data.</text>
</comment>
<accession>A0A8J6CJG5</accession>
<sequence>MAGESAGRARQQAVLWSLVLCRPVAGVAVDAKSTLIRLAALTSRGQTASAVQLALARRAIQELEGAGAGRVPWAPSGTWELVFSDVAPFRASPFFMALGKVLDDFRPGAAERNLLAHRLATSVGEIGKVTWSMTPASLVSEVELRVGLLPGVPAQLTGRVVTQASLARDDPASPRLLCSVVETRVLGSTLTVALPDVSSGGQTSPFQFGKQLQPMVASVAFPSGALLGGQQVCLAPVYVDDELLIMRCVDISAPHSGFAFLRAD</sequence>
<dbReference type="OrthoDB" id="203682at2759"/>
<gene>
    <name evidence="2" type="ORF">KFE25_006368</name>
</gene>
<evidence type="ECO:0000313" key="2">
    <source>
        <dbReference type="EMBL" id="KAG8469913.1"/>
    </source>
</evidence>
<evidence type="ECO:0000256" key="1">
    <source>
        <dbReference type="SAM" id="SignalP"/>
    </source>
</evidence>
<evidence type="ECO:0008006" key="4">
    <source>
        <dbReference type="Google" id="ProtNLM"/>
    </source>
</evidence>
<feature type="chain" id="PRO_5035310891" description="Plastid lipid-associated protein/fibrillin conserved domain-containing protein" evidence="1">
    <location>
        <begin position="27"/>
        <end position="264"/>
    </location>
</feature>
<name>A0A8J6CJG5_DIALT</name>
<proteinExistence type="predicted"/>
<keyword evidence="3" id="KW-1185">Reference proteome</keyword>